<comment type="similarity">
    <text evidence="1 11">Belongs to the class-I pyridine nucleotide-disulfide oxidoreductase family.</text>
</comment>
<dbReference type="InterPro" id="IPR006322">
    <property type="entry name" value="Glutathione_Rdtase_euk/bac"/>
</dbReference>
<evidence type="ECO:0000259" key="13">
    <source>
        <dbReference type="Pfam" id="PF02852"/>
    </source>
</evidence>
<evidence type="ECO:0000256" key="5">
    <source>
        <dbReference type="ARBA" id="ARBA00023002"/>
    </source>
</evidence>
<evidence type="ECO:0000256" key="1">
    <source>
        <dbReference type="ARBA" id="ARBA00007532"/>
    </source>
</evidence>
<evidence type="ECO:0000259" key="14">
    <source>
        <dbReference type="Pfam" id="PF07992"/>
    </source>
</evidence>
<keyword evidence="9" id="KW-0520">NAD</keyword>
<keyword evidence="16" id="KW-1185">Reference proteome</keyword>
<organism evidence="15 16">
    <name type="scientific">Tribonema minus</name>
    <dbReference type="NCBI Taxonomy" id="303371"/>
    <lineage>
        <taxon>Eukaryota</taxon>
        <taxon>Sar</taxon>
        <taxon>Stramenopiles</taxon>
        <taxon>Ochrophyta</taxon>
        <taxon>PX clade</taxon>
        <taxon>Xanthophyceae</taxon>
        <taxon>Tribonematales</taxon>
        <taxon>Tribonemataceae</taxon>
        <taxon>Tribonema</taxon>
    </lineage>
</organism>
<keyword evidence="7 11" id="KW-0676">Redox-active center</keyword>
<evidence type="ECO:0000256" key="11">
    <source>
        <dbReference type="RuleBase" id="RU003691"/>
    </source>
</evidence>
<dbReference type="FunFam" id="3.30.390.30:FF:000003">
    <property type="entry name" value="Glutathione reductase"/>
    <property type="match status" value="1"/>
</dbReference>
<gene>
    <name evidence="15" type="ORF">JKP88DRAFT_270334</name>
</gene>
<comment type="caution">
    <text evidence="15">The sequence shown here is derived from an EMBL/GenBank/DDBJ whole genome shotgun (WGS) entry which is preliminary data.</text>
</comment>
<comment type="function">
    <text evidence="12">Catalyzes the reduction of glutathione disulfide (GSSG) to reduced glutathione (GSH). Constitutes the major mechanism to maintain a high GSH:GSSG ratio in the cytosol.</text>
</comment>
<dbReference type="InterPro" id="IPR036188">
    <property type="entry name" value="FAD/NAD-bd_sf"/>
</dbReference>
<dbReference type="GO" id="GO:0005739">
    <property type="term" value="C:mitochondrion"/>
    <property type="evidence" value="ECO:0007669"/>
    <property type="project" value="TreeGrafter"/>
</dbReference>
<dbReference type="GO" id="GO:0045454">
    <property type="term" value="P:cell redox homeostasis"/>
    <property type="evidence" value="ECO:0007669"/>
    <property type="project" value="InterPro"/>
</dbReference>
<comment type="catalytic activity">
    <reaction evidence="12">
        <text>2 glutathione + NADP(+) = glutathione disulfide + NADPH + H(+)</text>
        <dbReference type="Rhea" id="RHEA:11740"/>
        <dbReference type="ChEBI" id="CHEBI:15378"/>
        <dbReference type="ChEBI" id="CHEBI:57783"/>
        <dbReference type="ChEBI" id="CHEBI:57925"/>
        <dbReference type="ChEBI" id="CHEBI:58297"/>
        <dbReference type="ChEBI" id="CHEBI:58349"/>
        <dbReference type="EC" id="1.8.1.7"/>
    </reaction>
</comment>
<evidence type="ECO:0000256" key="8">
    <source>
        <dbReference type="PIRSR" id="PIRSR000350-2"/>
    </source>
</evidence>
<dbReference type="PRINTS" id="PR00368">
    <property type="entry name" value="FADPNR"/>
</dbReference>
<evidence type="ECO:0000256" key="2">
    <source>
        <dbReference type="ARBA" id="ARBA00011738"/>
    </source>
</evidence>
<dbReference type="GO" id="GO:0004362">
    <property type="term" value="F:glutathione-disulfide reductase (NADPH) activity"/>
    <property type="evidence" value="ECO:0007669"/>
    <property type="project" value="UniProtKB-EC"/>
</dbReference>
<dbReference type="NCBIfam" id="NF004776">
    <property type="entry name" value="PRK06116.1"/>
    <property type="match status" value="1"/>
</dbReference>
<dbReference type="InterPro" id="IPR004099">
    <property type="entry name" value="Pyr_nucl-diS_OxRdtase_dimer"/>
</dbReference>
<dbReference type="OrthoDB" id="5956163at2759"/>
<keyword evidence="4 9" id="KW-0274">FAD</keyword>
<comment type="subcellular location">
    <subcellularLocation>
        <location evidence="12">Cytoplasm</location>
    </subcellularLocation>
</comment>
<keyword evidence="9" id="KW-0547">Nucleotide-binding</keyword>
<evidence type="ECO:0000313" key="15">
    <source>
        <dbReference type="EMBL" id="KAG5179680.1"/>
    </source>
</evidence>
<dbReference type="NCBIfam" id="TIGR01421">
    <property type="entry name" value="gluta_reduc_1"/>
    <property type="match status" value="1"/>
</dbReference>
<dbReference type="FunFam" id="3.50.50.60:FF:000235">
    <property type="entry name" value="Glutathione reductase"/>
    <property type="match status" value="1"/>
</dbReference>
<evidence type="ECO:0000256" key="7">
    <source>
        <dbReference type="ARBA" id="ARBA00023284"/>
    </source>
</evidence>
<dbReference type="PANTHER" id="PTHR42737">
    <property type="entry name" value="GLUTATHIONE REDUCTASE"/>
    <property type="match status" value="1"/>
</dbReference>
<evidence type="ECO:0000256" key="9">
    <source>
        <dbReference type="PIRSR" id="PIRSR000350-3"/>
    </source>
</evidence>
<dbReference type="Proteomes" id="UP000664859">
    <property type="component" value="Unassembled WGS sequence"/>
</dbReference>
<evidence type="ECO:0000256" key="12">
    <source>
        <dbReference type="RuleBase" id="RU365016"/>
    </source>
</evidence>
<feature type="domain" description="Pyridine nucleotide-disulphide oxidoreductase dimerisation" evidence="13">
    <location>
        <begin position="345"/>
        <end position="459"/>
    </location>
</feature>
<proteinExistence type="inferred from homology"/>
<keyword evidence="5 11" id="KW-0560">Oxidoreductase</keyword>
<protein>
    <recommendedName>
        <fullName evidence="12">Glutathione reductase</fullName>
        <ecNumber evidence="12">1.8.1.7</ecNumber>
    </recommendedName>
</protein>
<feature type="binding site" evidence="9">
    <location>
        <begin position="178"/>
        <end position="185"/>
    </location>
    <ligand>
        <name>NAD(+)</name>
        <dbReference type="ChEBI" id="CHEBI:57540"/>
    </ligand>
</feature>
<dbReference type="GO" id="GO:0050660">
    <property type="term" value="F:flavin adenine dinucleotide binding"/>
    <property type="evidence" value="ECO:0007669"/>
    <property type="project" value="InterPro"/>
</dbReference>
<keyword evidence="12" id="KW-0521">NADP</keyword>
<dbReference type="PROSITE" id="PS00076">
    <property type="entry name" value="PYRIDINE_REDOX_1"/>
    <property type="match status" value="1"/>
</dbReference>
<comment type="cofactor">
    <cofactor evidence="9">
        <name>FAD</name>
        <dbReference type="ChEBI" id="CHEBI:57692"/>
    </cofactor>
    <text evidence="9">Binds 1 FAD per subunit.</text>
</comment>
<feature type="binding site" evidence="9">
    <location>
        <position position="268"/>
    </location>
    <ligand>
        <name>NAD(+)</name>
        <dbReference type="ChEBI" id="CHEBI:57540"/>
    </ligand>
</feature>
<feature type="disulfide bond" description="Redox-active" evidence="10">
    <location>
        <begin position="47"/>
        <end position="52"/>
    </location>
</feature>
<dbReference type="PANTHER" id="PTHR42737:SF2">
    <property type="entry name" value="GLUTATHIONE REDUCTASE"/>
    <property type="match status" value="1"/>
</dbReference>
<feature type="binding site" evidence="9">
    <location>
        <position position="56"/>
    </location>
    <ligand>
        <name>FAD</name>
        <dbReference type="ChEBI" id="CHEBI:57692"/>
    </ligand>
</feature>
<sequence>MATNGETHFDLIVIGGGSGGMACARRAAQYGCKAAIIEATSKLGGTCVNVGCVPKKIMFNTAAFNEMLHGGRHYGYDVRDYSFDWGKIKTMRDAYIRKLNGIYMSNVERAGIAFISGFAAFVGPKTLQVDDVQYTAEHIVIAVGGQPTMPDIPGAELCIDSNGFFAMETQPERIAVVGAGYIAVELAGIFNALGTNTHLFVRHDRPLRTFDPTITSALLTEIERSGLHLHPHSTPVAVTQDEKTGKYTLELEGGVKHDNFDTILMAIGREPMIAPLNLEAANVELTKQGHIKVDEYENTSAPGIYSLGDVNGKVELTPMAIAAGRRLADRVFGGIPGAKAEYDLVPTVVFSHPPIGAVGLTEPEVEKKYGKDGYKVYSSRFTNLYYGHWPIPVDDKQKTVMKIIVVGEEEKVVGLHMLGLSCDEVLQGFAVAMKMGATKADFDATLAIHPTAAEELVTLAPWGLGGKRSNM</sequence>
<keyword evidence="3 11" id="KW-0285">Flavoprotein</keyword>
<evidence type="ECO:0000256" key="10">
    <source>
        <dbReference type="PIRSR" id="PIRSR000350-4"/>
    </source>
</evidence>
<dbReference type="AlphaFoldDB" id="A0A836CAZ0"/>
<dbReference type="InterPro" id="IPR001100">
    <property type="entry name" value="Pyr_nuc-diS_OxRdtase"/>
</dbReference>
<evidence type="ECO:0000256" key="4">
    <source>
        <dbReference type="ARBA" id="ARBA00022827"/>
    </source>
</evidence>
<dbReference type="GO" id="GO:0050661">
    <property type="term" value="F:NADP binding"/>
    <property type="evidence" value="ECO:0007669"/>
    <property type="project" value="InterPro"/>
</dbReference>
<feature type="binding site" evidence="9">
    <location>
        <position position="309"/>
    </location>
    <ligand>
        <name>FAD</name>
        <dbReference type="ChEBI" id="CHEBI:57692"/>
    </ligand>
</feature>
<feature type="active site" description="Proton acceptor" evidence="8">
    <location>
        <position position="449"/>
    </location>
</feature>
<dbReference type="Gene3D" id="3.50.50.60">
    <property type="entry name" value="FAD/NAD(P)-binding domain"/>
    <property type="match status" value="2"/>
</dbReference>
<dbReference type="EC" id="1.8.1.7" evidence="12"/>
<keyword evidence="6" id="KW-1015">Disulfide bond</keyword>
<evidence type="ECO:0000256" key="3">
    <source>
        <dbReference type="ARBA" id="ARBA00022630"/>
    </source>
</evidence>
<dbReference type="SUPFAM" id="SSF51905">
    <property type="entry name" value="FAD/NAD(P)-binding domain"/>
    <property type="match status" value="1"/>
</dbReference>
<name>A0A836CAZ0_9STRA</name>
<dbReference type="Gene3D" id="3.30.390.30">
    <property type="match status" value="1"/>
</dbReference>
<dbReference type="Pfam" id="PF07992">
    <property type="entry name" value="Pyr_redox_2"/>
    <property type="match status" value="1"/>
</dbReference>
<comment type="subunit">
    <text evidence="2">Homodimer.</text>
</comment>
<dbReference type="InterPro" id="IPR023753">
    <property type="entry name" value="FAD/NAD-binding_dom"/>
</dbReference>
<accession>A0A836CAZ0</accession>
<dbReference type="GO" id="GO:0006749">
    <property type="term" value="P:glutathione metabolic process"/>
    <property type="evidence" value="ECO:0007669"/>
    <property type="project" value="InterPro"/>
</dbReference>
<dbReference type="SUPFAM" id="SSF55424">
    <property type="entry name" value="FAD/NAD-linked reductases, dimerisation (C-terminal) domain"/>
    <property type="match status" value="1"/>
</dbReference>
<reference evidence="15" key="1">
    <citation type="submission" date="2021-02" db="EMBL/GenBank/DDBJ databases">
        <title>First Annotated Genome of the Yellow-green Alga Tribonema minus.</title>
        <authorList>
            <person name="Mahan K.M."/>
        </authorList>
    </citation>
    <scope>NUCLEOTIDE SEQUENCE</scope>
    <source>
        <strain evidence="15">UTEX B ZZ1240</strain>
    </source>
</reference>
<dbReference type="Pfam" id="PF02852">
    <property type="entry name" value="Pyr_redox_dim"/>
    <property type="match status" value="1"/>
</dbReference>
<dbReference type="PIRSF" id="PIRSF000350">
    <property type="entry name" value="Mercury_reductase_MerA"/>
    <property type="match status" value="1"/>
</dbReference>
<dbReference type="EMBL" id="JAFCMP010000446">
    <property type="protein sequence ID" value="KAG5179680.1"/>
    <property type="molecule type" value="Genomic_DNA"/>
</dbReference>
<dbReference type="GO" id="GO:0034599">
    <property type="term" value="P:cellular response to oxidative stress"/>
    <property type="evidence" value="ECO:0007669"/>
    <property type="project" value="TreeGrafter"/>
</dbReference>
<dbReference type="InterPro" id="IPR046952">
    <property type="entry name" value="GSHR/TRXR-like"/>
</dbReference>
<keyword evidence="12" id="KW-0963">Cytoplasm</keyword>
<dbReference type="InterPro" id="IPR012999">
    <property type="entry name" value="Pyr_OxRdtase_I_AS"/>
</dbReference>
<dbReference type="PRINTS" id="PR00411">
    <property type="entry name" value="PNDRDTASEI"/>
</dbReference>
<feature type="domain" description="FAD/NAD(P)-binding" evidence="14">
    <location>
        <begin position="9"/>
        <end position="324"/>
    </location>
</feature>
<dbReference type="InterPro" id="IPR016156">
    <property type="entry name" value="FAD/NAD-linked_Rdtase_dimer_sf"/>
</dbReference>
<evidence type="ECO:0000313" key="16">
    <source>
        <dbReference type="Proteomes" id="UP000664859"/>
    </source>
</evidence>
<dbReference type="GO" id="GO:0005829">
    <property type="term" value="C:cytosol"/>
    <property type="evidence" value="ECO:0007669"/>
    <property type="project" value="TreeGrafter"/>
</dbReference>
<evidence type="ECO:0000256" key="6">
    <source>
        <dbReference type="ARBA" id="ARBA00023157"/>
    </source>
</evidence>